<accession>A0A9Q4C729</accession>
<protein>
    <submittedName>
        <fullName evidence="2">Uncharacterized protein</fullName>
    </submittedName>
</protein>
<evidence type="ECO:0000313" key="2">
    <source>
        <dbReference type="EMBL" id="MCX7467506.1"/>
    </source>
</evidence>
<sequence length="48" mass="4920">MIEHTIALADALQAALTNPGNTTASDPTDVDYIGDDDPPGGSPQLRAI</sequence>
<name>A0A9Q4C729_9CORY</name>
<dbReference type="AlphaFoldDB" id="A0A9Q4C729"/>
<dbReference type="RefSeq" id="WP_248167128.1">
    <property type="nucleotide sequence ID" value="NZ_JALNJA010000001.1"/>
</dbReference>
<dbReference type="Proteomes" id="UP001071478">
    <property type="component" value="Unassembled WGS sequence"/>
</dbReference>
<dbReference type="EMBL" id="JAPMKU010000001">
    <property type="protein sequence ID" value="MCX7467506.1"/>
    <property type="molecule type" value="Genomic_DNA"/>
</dbReference>
<evidence type="ECO:0000256" key="1">
    <source>
        <dbReference type="SAM" id="MobiDB-lite"/>
    </source>
</evidence>
<evidence type="ECO:0000313" key="3">
    <source>
        <dbReference type="Proteomes" id="UP001071478"/>
    </source>
</evidence>
<gene>
    <name evidence="2" type="ORF">OS129_01235</name>
</gene>
<comment type="caution">
    <text evidence="2">The sequence shown here is derived from an EMBL/GenBank/DDBJ whole genome shotgun (WGS) entry which is preliminary data.</text>
</comment>
<proteinExistence type="predicted"/>
<reference evidence="2" key="1">
    <citation type="submission" date="2022-11" db="EMBL/GenBank/DDBJ databases">
        <title>Corynebacterium sp. isolated from Penguins.</title>
        <authorList>
            <person name="Sedlar K."/>
            <person name="Svec P."/>
        </authorList>
    </citation>
    <scope>NUCLEOTIDE SEQUENCE</scope>
    <source>
        <strain evidence="2">P7374</strain>
    </source>
</reference>
<organism evidence="2 3">
    <name type="scientific">Corynebacterium pygosceleis</name>
    <dbReference type="NCBI Taxonomy" id="2800406"/>
    <lineage>
        <taxon>Bacteria</taxon>
        <taxon>Bacillati</taxon>
        <taxon>Actinomycetota</taxon>
        <taxon>Actinomycetes</taxon>
        <taxon>Mycobacteriales</taxon>
        <taxon>Corynebacteriaceae</taxon>
        <taxon>Corynebacterium</taxon>
    </lineage>
</organism>
<feature type="compositionally biased region" description="Polar residues" evidence="1">
    <location>
        <begin position="17"/>
        <end position="26"/>
    </location>
</feature>
<feature type="compositionally biased region" description="Acidic residues" evidence="1">
    <location>
        <begin position="28"/>
        <end position="38"/>
    </location>
</feature>
<feature type="region of interest" description="Disordered" evidence="1">
    <location>
        <begin position="17"/>
        <end position="48"/>
    </location>
</feature>